<accession>A0ABP9BPJ3</accession>
<evidence type="ECO:0000313" key="1">
    <source>
        <dbReference type="EMBL" id="GAA4798594.1"/>
    </source>
</evidence>
<name>A0ABP9BPJ3_9ACTN</name>
<proteinExistence type="predicted"/>
<gene>
    <name evidence="1" type="ORF">GCM10023220_28080</name>
</gene>
<reference evidence="2" key="1">
    <citation type="journal article" date="2019" name="Int. J. Syst. Evol. Microbiol.">
        <title>The Global Catalogue of Microorganisms (GCM) 10K type strain sequencing project: providing services to taxonomists for standard genome sequencing and annotation.</title>
        <authorList>
            <consortium name="The Broad Institute Genomics Platform"/>
            <consortium name="The Broad Institute Genome Sequencing Center for Infectious Disease"/>
            <person name="Wu L."/>
            <person name="Ma J."/>
        </authorList>
    </citation>
    <scope>NUCLEOTIDE SEQUENCE [LARGE SCALE GENOMIC DNA]</scope>
    <source>
        <strain evidence="2">JCM 18081</strain>
    </source>
</reference>
<protein>
    <submittedName>
        <fullName evidence="1">Uncharacterized protein</fullName>
    </submittedName>
</protein>
<comment type="caution">
    <text evidence="1">The sequence shown here is derived from an EMBL/GenBank/DDBJ whole genome shotgun (WGS) entry which is preliminary data.</text>
</comment>
<dbReference type="Proteomes" id="UP001501265">
    <property type="component" value="Unassembled WGS sequence"/>
</dbReference>
<evidence type="ECO:0000313" key="2">
    <source>
        <dbReference type="Proteomes" id="UP001501265"/>
    </source>
</evidence>
<organism evidence="1 2">
    <name type="scientific">Streptomyces ziwulingensis</name>
    <dbReference type="NCBI Taxonomy" id="1045501"/>
    <lineage>
        <taxon>Bacteria</taxon>
        <taxon>Bacillati</taxon>
        <taxon>Actinomycetota</taxon>
        <taxon>Actinomycetes</taxon>
        <taxon>Kitasatosporales</taxon>
        <taxon>Streptomycetaceae</taxon>
        <taxon>Streptomyces</taxon>
    </lineage>
</organism>
<keyword evidence="2" id="KW-1185">Reference proteome</keyword>
<dbReference type="EMBL" id="BAABIG010000024">
    <property type="protein sequence ID" value="GAA4798594.1"/>
    <property type="molecule type" value="Genomic_DNA"/>
</dbReference>
<sequence>MGLEIELSLVDAEAEPALGMLDRGDLPELGELTLHNAPVHTWPVD</sequence>